<dbReference type="Pfam" id="PF00653">
    <property type="entry name" value="BIR"/>
    <property type="match status" value="1"/>
</dbReference>
<dbReference type="Gene3D" id="1.10.1170.10">
    <property type="entry name" value="Inhibitor Of Apoptosis Protein (2mihbC-IAP-1), Chain A"/>
    <property type="match status" value="1"/>
</dbReference>
<dbReference type="GO" id="GO:0046872">
    <property type="term" value="F:metal ion binding"/>
    <property type="evidence" value="ECO:0007669"/>
    <property type="project" value="UniProtKB-KW"/>
</dbReference>
<accession>A0A1S0TVS0</accession>
<name>A0A1S0TVS0_LOALO</name>
<protein>
    <submittedName>
        <fullName evidence="3">Uncharacterized protein</fullName>
    </submittedName>
</protein>
<dbReference type="OrthoDB" id="5855668at2759"/>
<dbReference type="KEGG" id="loa:LOAG_08255"/>
<dbReference type="InParanoid" id="A0A1S0TVS0"/>
<keyword evidence="2" id="KW-0862">Zinc</keyword>
<organism evidence="3">
    <name type="scientific">Loa loa</name>
    <name type="common">Eye worm</name>
    <name type="synonym">Filaria loa</name>
    <dbReference type="NCBI Taxonomy" id="7209"/>
    <lineage>
        <taxon>Eukaryota</taxon>
        <taxon>Metazoa</taxon>
        <taxon>Ecdysozoa</taxon>
        <taxon>Nematoda</taxon>
        <taxon>Chromadorea</taxon>
        <taxon>Rhabditida</taxon>
        <taxon>Spirurina</taxon>
        <taxon>Spiruromorpha</taxon>
        <taxon>Filarioidea</taxon>
        <taxon>Onchocercidae</taxon>
        <taxon>Loa</taxon>
    </lineage>
</organism>
<dbReference type="GeneID" id="9945682"/>
<dbReference type="CDD" id="cd00022">
    <property type="entry name" value="BIR"/>
    <property type="match status" value="1"/>
</dbReference>
<gene>
    <name evidence="3" type="ORF">LOAG_08255</name>
</gene>
<dbReference type="PANTHER" id="PTHR46771:SF5">
    <property type="entry name" value="DETERIN"/>
    <property type="match status" value="1"/>
</dbReference>
<dbReference type="InterPro" id="IPR051190">
    <property type="entry name" value="Baculoviral_IAP"/>
</dbReference>
<dbReference type="CTD" id="9945682"/>
<dbReference type="SMART" id="SM00238">
    <property type="entry name" value="BIR"/>
    <property type="match status" value="1"/>
</dbReference>
<evidence type="ECO:0000313" key="3">
    <source>
        <dbReference type="EMBL" id="EFO20233.1"/>
    </source>
</evidence>
<sequence>MSGSPIRCNATALADLIHRDNLSTSDIDEERFVVVPVVELPLSYNALNSSEMLYLDGTNQILLRYSNGMTMIFDATFENTSPLATYRLNPNARIIYNKNNGTLAIADSKMLCLRQSFGGTFLLKTALKRPSNKTVSVELPLDEATKFLQIITNDPDSEDILKQRPALCKFTSQLRTVVKNLSTNTMESVVVETNGKELLEQLRPLKTPGESSSTEVPPEWLTFIWPYISILVERVRLILNPDHPYNFDYSPEWKGLNKDMMASEAARRLTFQNWPHMEYRWALPCQMAEAGFYHQPNSAGDDRVLCFSCFVCLVCWEPSDEPW</sequence>
<dbReference type="SUPFAM" id="SSF57924">
    <property type="entry name" value="Inhibitor of apoptosis (IAP) repeat"/>
    <property type="match status" value="1"/>
</dbReference>
<dbReference type="AlphaFoldDB" id="A0A1S0TVS0"/>
<dbReference type="InterPro" id="IPR001370">
    <property type="entry name" value="BIR_rpt"/>
</dbReference>
<dbReference type="EMBL" id="JH712095">
    <property type="protein sequence ID" value="EFO20233.1"/>
    <property type="molecule type" value="Genomic_DNA"/>
</dbReference>
<dbReference type="RefSeq" id="XP_003143835.1">
    <property type="nucleotide sequence ID" value="XM_003143787.1"/>
</dbReference>
<dbReference type="PROSITE" id="PS50143">
    <property type="entry name" value="BIR_REPEAT_2"/>
    <property type="match status" value="1"/>
</dbReference>
<evidence type="ECO:0000256" key="2">
    <source>
        <dbReference type="ARBA" id="ARBA00022833"/>
    </source>
</evidence>
<evidence type="ECO:0000256" key="1">
    <source>
        <dbReference type="ARBA" id="ARBA00022723"/>
    </source>
</evidence>
<keyword evidence="1" id="KW-0479">Metal-binding</keyword>
<reference evidence="3" key="1">
    <citation type="submission" date="2012-04" db="EMBL/GenBank/DDBJ databases">
        <title>The Genome Sequence of Loa loa.</title>
        <authorList>
            <consortium name="The Broad Institute Genome Sequencing Platform"/>
            <consortium name="Broad Institute Genome Sequencing Center for Infectious Disease"/>
            <person name="Nutman T.B."/>
            <person name="Fink D.L."/>
            <person name="Russ C."/>
            <person name="Young S."/>
            <person name="Zeng Q."/>
            <person name="Gargeya S."/>
            <person name="Alvarado L."/>
            <person name="Berlin A."/>
            <person name="Chapman S.B."/>
            <person name="Chen Z."/>
            <person name="Freedman E."/>
            <person name="Gellesch M."/>
            <person name="Goldberg J."/>
            <person name="Griggs A."/>
            <person name="Gujja S."/>
            <person name="Heilman E.R."/>
            <person name="Heiman D."/>
            <person name="Howarth C."/>
            <person name="Mehta T."/>
            <person name="Neiman D."/>
            <person name="Pearson M."/>
            <person name="Roberts A."/>
            <person name="Saif S."/>
            <person name="Shea T."/>
            <person name="Shenoy N."/>
            <person name="Sisk P."/>
            <person name="Stolte C."/>
            <person name="Sykes S."/>
            <person name="White J."/>
            <person name="Yandava C."/>
            <person name="Haas B."/>
            <person name="Henn M.R."/>
            <person name="Nusbaum C."/>
            <person name="Birren B."/>
        </authorList>
    </citation>
    <scope>NUCLEOTIDE SEQUENCE [LARGE SCALE GENOMIC DNA]</scope>
</reference>
<proteinExistence type="predicted"/>
<dbReference type="PANTHER" id="PTHR46771">
    <property type="entry name" value="DETERIN"/>
    <property type="match status" value="1"/>
</dbReference>